<proteinExistence type="predicted"/>
<dbReference type="PANTHER" id="PTHR37024">
    <property type="entry name" value="TYPE VI SECRETION SYSTEM DUF2094 AND IMPA-RELATED DOMAIN PROTEIN"/>
    <property type="match status" value="1"/>
</dbReference>
<protein>
    <submittedName>
        <fullName evidence="2">Type VI secretion system protein TssA</fullName>
    </submittedName>
</protein>
<dbReference type="GeneID" id="56274706"/>
<dbReference type="AlphaFoldDB" id="A0A4Q5KNM5"/>
<dbReference type="InterPro" id="IPR010657">
    <property type="entry name" value="ImpA_N"/>
</dbReference>
<comment type="caution">
    <text evidence="2">The sequence shown here is derived from an EMBL/GenBank/DDBJ whole genome shotgun (WGS) entry which is preliminary data.</text>
</comment>
<organism evidence="2 3">
    <name type="scientific">Aliivibrio finisterrensis</name>
    <dbReference type="NCBI Taxonomy" id="511998"/>
    <lineage>
        <taxon>Bacteria</taxon>
        <taxon>Pseudomonadati</taxon>
        <taxon>Pseudomonadota</taxon>
        <taxon>Gammaproteobacteria</taxon>
        <taxon>Vibrionales</taxon>
        <taxon>Vibrionaceae</taxon>
        <taxon>Aliivibrio</taxon>
    </lineage>
</organism>
<gene>
    <name evidence="2" type="primary">tssA</name>
    <name evidence="2" type="ORF">ERW49_06600</name>
</gene>
<name>A0A4Q5KNM5_9GAMM</name>
<dbReference type="Pfam" id="PF06812">
    <property type="entry name" value="ImpA_N"/>
    <property type="match status" value="1"/>
</dbReference>
<feature type="domain" description="ImpA N-terminal" evidence="1">
    <location>
        <begin position="8"/>
        <end position="108"/>
    </location>
</feature>
<dbReference type="RefSeq" id="WP_130086726.1">
    <property type="nucleotide sequence ID" value="NZ_SEZJ01000004.1"/>
</dbReference>
<evidence type="ECO:0000313" key="3">
    <source>
        <dbReference type="Proteomes" id="UP000293465"/>
    </source>
</evidence>
<dbReference type="EMBL" id="SEZJ01000004">
    <property type="protein sequence ID" value="RYU47383.1"/>
    <property type="molecule type" value="Genomic_DNA"/>
</dbReference>
<dbReference type="InterPro" id="IPR017739">
    <property type="entry name" value="T6SS-assoc_VCA0119"/>
</dbReference>
<accession>A0A4Q5KNM5</accession>
<dbReference type="Pfam" id="PF16989">
    <property type="entry name" value="T6SS_VasJ"/>
    <property type="match status" value="1"/>
</dbReference>
<evidence type="ECO:0000313" key="2">
    <source>
        <dbReference type="EMBL" id="RYU47383.1"/>
    </source>
</evidence>
<dbReference type="Proteomes" id="UP000293465">
    <property type="component" value="Unassembled WGS sequence"/>
</dbReference>
<reference evidence="2 3" key="1">
    <citation type="submission" date="2019-02" db="EMBL/GenBank/DDBJ databases">
        <title>Genome sequences of Aliivibrio finisterrensis strains from farmed Atlantic salmon.</title>
        <authorList>
            <person name="Bowman J.P."/>
        </authorList>
    </citation>
    <scope>NUCLEOTIDE SEQUENCE [LARGE SCALE GENOMIC DNA]</scope>
    <source>
        <strain evidence="2 3">A32</strain>
    </source>
</reference>
<dbReference type="OrthoDB" id="1522895at2"/>
<dbReference type="NCBIfam" id="TIGR03362">
    <property type="entry name" value="VI_chp_7"/>
    <property type="match status" value="1"/>
</dbReference>
<sequence>MYSYNNILTDISGENRFGTDLSYESEFEAIENEVSNSTNLFATSKTDWSLVRNNSLNLLENQTKDYRLIYWILLSIQKEGLTKELIVLTPIINSFIIKYKSDVFPSRKKRLYSSINQSVNIINEIAKELINHIDKIESTDEFVVLFSDLETTISTIFESNTDNVSSIINQLKTHKKRLKSSILKDIPDAPVPSQKIEKKTTVASDASLSFTQTEITNDRDANKALRHLQDVARSLSKYWLNQRINDEKVYQLNRTLTWLTIAQVPASNDSKVTMLKPVPQARQQHFQQLKNEANHSKLLIEIEESLSKSPFWLDGHFMVWEILTELKHDDAAQSVIDQLTLLLKKTPDIITLKFDDGSEFANASTKAWLEQQCSEVKSTPVSSQSSFIESNTKSEWDSTLRDAQEQLLQSSLSEALHPLILGHHHSRSAREAFFWQFSQAKLLSHAKKFDLAIPLLRWLDTQFSGSVLRDWDPVLEERLLELWLSCQNQQPVKEQDKAVMAQLRERLCCLNPMRVLS</sequence>
<dbReference type="PANTHER" id="PTHR37024:SF5">
    <property type="entry name" value="IMPA N-TERMINAL DOMAIN-CONTAINING PROTEIN"/>
    <property type="match status" value="1"/>
</dbReference>
<evidence type="ECO:0000259" key="1">
    <source>
        <dbReference type="Pfam" id="PF06812"/>
    </source>
</evidence>